<dbReference type="GO" id="GO:0005886">
    <property type="term" value="C:plasma membrane"/>
    <property type="evidence" value="ECO:0007669"/>
    <property type="project" value="TreeGrafter"/>
</dbReference>
<evidence type="ECO:0000256" key="1">
    <source>
        <dbReference type="ARBA" id="ARBA00012172"/>
    </source>
</evidence>
<protein>
    <recommendedName>
        <fullName evidence="1">1-phosphatidylinositol-4-phosphate 5-kinase</fullName>
        <ecNumber evidence="1">2.7.1.68</ecNumber>
    </recommendedName>
</protein>
<organism evidence="5 6">
    <name type="scientific">Erythroxylum novogranatense</name>
    <dbReference type="NCBI Taxonomy" id="1862640"/>
    <lineage>
        <taxon>Eukaryota</taxon>
        <taxon>Viridiplantae</taxon>
        <taxon>Streptophyta</taxon>
        <taxon>Embryophyta</taxon>
        <taxon>Tracheophyta</taxon>
        <taxon>Spermatophyta</taxon>
        <taxon>Magnoliopsida</taxon>
        <taxon>eudicotyledons</taxon>
        <taxon>Gunneridae</taxon>
        <taxon>Pentapetalae</taxon>
        <taxon>rosids</taxon>
        <taxon>fabids</taxon>
        <taxon>Malpighiales</taxon>
        <taxon>Erythroxylaceae</taxon>
        <taxon>Erythroxylum</taxon>
    </lineage>
</organism>
<evidence type="ECO:0000256" key="3">
    <source>
        <dbReference type="PROSITE-ProRule" id="PRU00781"/>
    </source>
</evidence>
<keyword evidence="6" id="KW-1185">Reference proteome</keyword>
<dbReference type="PANTHER" id="PTHR23086">
    <property type="entry name" value="PHOSPHATIDYLINOSITOL-4-PHOSPHATE 5-KINASE"/>
    <property type="match status" value="1"/>
</dbReference>
<dbReference type="InterPro" id="IPR002498">
    <property type="entry name" value="PInositol-4-P-4/5-kinase_core"/>
</dbReference>
<comment type="caution">
    <text evidence="5">The sequence shown here is derived from an EMBL/GenBank/DDBJ whole genome shotgun (WGS) entry which is preliminary data.</text>
</comment>
<dbReference type="PANTHER" id="PTHR23086:SF111">
    <property type="entry name" value="PHOSPHATIDYLINOSITOL 4-PHOSPHATE 5-KINASE 10"/>
    <property type="match status" value="1"/>
</dbReference>
<gene>
    <name evidence="5" type="ORF">K2173_003377</name>
</gene>
<dbReference type="SMART" id="SM00330">
    <property type="entry name" value="PIPKc"/>
    <property type="match status" value="1"/>
</dbReference>
<dbReference type="PROSITE" id="PS51455">
    <property type="entry name" value="PIPK"/>
    <property type="match status" value="1"/>
</dbReference>
<dbReference type="AlphaFoldDB" id="A0AAV8S8J1"/>
<keyword evidence="3" id="KW-0547">Nucleotide-binding</keyword>
<proteinExistence type="predicted"/>
<keyword evidence="3" id="KW-0067">ATP-binding</keyword>
<dbReference type="InterPro" id="IPR023610">
    <property type="entry name" value="PInositol-4/5-P-5/4-kinase"/>
</dbReference>
<feature type="domain" description="PIPK" evidence="4">
    <location>
        <begin position="1"/>
        <end position="359"/>
    </location>
</feature>
<reference evidence="5 6" key="1">
    <citation type="submission" date="2021-09" db="EMBL/GenBank/DDBJ databases">
        <title>Genomic insights and catalytic innovation underlie evolution of tropane alkaloids biosynthesis.</title>
        <authorList>
            <person name="Wang Y.-J."/>
            <person name="Tian T."/>
            <person name="Huang J.-P."/>
            <person name="Huang S.-X."/>
        </authorList>
    </citation>
    <scope>NUCLEOTIDE SEQUENCE [LARGE SCALE GENOMIC DNA]</scope>
    <source>
        <strain evidence="5">KIB-2018</strain>
        <tissue evidence="5">Leaf</tissue>
    </source>
</reference>
<evidence type="ECO:0000256" key="2">
    <source>
        <dbReference type="ARBA" id="ARBA00022777"/>
    </source>
</evidence>
<dbReference type="Pfam" id="PF01504">
    <property type="entry name" value="PIP5K"/>
    <property type="match status" value="1"/>
</dbReference>
<dbReference type="SUPFAM" id="SSF56104">
    <property type="entry name" value="SAICAR synthase-like"/>
    <property type="match status" value="1"/>
</dbReference>
<accession>A0AAV8S8J1</accession>
<keyword evidence="3" id="KW-0808">Transferase</keyword>
<evidence type="ECO:0000313" key="6">
    <source>
        <dbReference type="Proteomes" id="UP001159364"/>
    </source>
</evidence>
<dbReference type="Proteomes" id="UP001159364">
    <property type="component" value="Linkage Group LG12"/>
</dbReference>
<dbReference type="GO" id="GO:0005524">
    <property type="term" value="F:ATP binding"/>
    <property type="evidence" value="ECO:0007669"/>
    <property type="project" value="UniProtKB-UniRule"/>
</dbReference>
<dbReference type="GO" id="GO:0046854">
    <property type="term" value="P:phosphatidylinositol phosphate biosynthetic process"/>
    <property type="evidence" value="ECO:0007669"/>
    <property type="project" value="TreeGrafter"/>
</dbReference>
<dbReference type="InterPro" id="IPR027483">
    <property type="entry name" value="PInositol-4-P-4/5-kinase_C_sf"/>
</dbReference>
<dbReference type="InterPro" id="IPR027484">
    <property type="entry name" value="PInositol-4-P-5-kinase_N"/>
</dbReference>
<evidence type="ECO:0000313" key="5">
    <source>
        <dbReference type="EMBL" id="KAJ8748480.1"/>
    </source>
</evidence>
<keyword evidence="2 3" id="KW-0418">Kinase</keyword>
<name>A0AAV8S8J1_9ROSI</name>
<sequence>MAVLQKEIPAFEFRDAQINKIRYCKQDFAHISHYVVTDYDWKDYCPVAFRRLRELENIDHTEYMLAICAEDVIREVSAPGKFGRLIILTTDERFVIKTLRKSEVKVMVDMLPNYYAYLKKNRASLLTKLYGIHVVKPHGGLKVYFSVLSTVIPSSVGKCKIYDLKGTPKGRKQNRKKIEGKVIYKDKDFDLLLHLDPLTHYKFLKQLRDDCEFLESEKIMDYSLLIGVAMQAPNKVATDGSCSCGQKAVPNSSSTAKFGSLNKSGEMCQMSNSPDFNFGMAMRARATTRRGGSAHPSIQDPRGCNVKLYFKIVDIFQNYGVSKRIEHVYKSLQYDSKSIAAVSPEVYSTRFQDYLHQIFQSEDSEKGDAF</sequence>
<evidence type="ECO:0000259" key="4">
    <source>
        <dbReference type="PROSITE" id="PS51455"/>
    </source>
</evidence>
<dbReference type="EMBL" id="JAIWQS010000012">
    <property type="protein sequence ID" value="KAJ8748480.1"/>
    <property type="molecule type" value="Genomic_DNA"/>
</dbReference>
<dbReference type="Gene3D" id="3.30.800.10">
    <property type="entry name" value="Phosphatidylinositol Phosphate Kinase II Beta"/>
    <property type="match status" value="1"/>
</dbReference>
<dbReference type="EC" id="2.7.1.68" evidence="1"/>
<dbReference type="GO" id="GO:0016308">
    <property type="term" value="F:1-phosphatidylinositol-4-phosphate 5-kinase activity"/>
    <property type="evidence" value="ECO:0007669"/>
    <property type="project" value="UniProtKB-EC"/>
</dbReference>
<dbReference type="Gene3D" id="3.30.810.10">
    <property type="entry name" value="2-Layer Sandwich"/>
    <property type="match status" value="1"/>
</dbReference>